<keyword evidence="1" id="KW-0472">Membrane</keyword>
<dbReference type="STRING" id="33935.ADM90_12100"/>
<dbReference type="EMBL" id="LGCI01000007">
    <property type="protein sequence ID" value="KOY82031.1"/>
    <property type="molecule type" value="Genomic_DNA"/>
</dbReference>
<proteinExistence type="predicted"/>
<dbReference type="RefSeq" id="WP_053995259.1">
    <property type="nucleotide sequence ID" value="NZ_CP065643.1"/>
</dbReference>
<feature type="transmembrane region" description="Helical" evidence="1">
    <location>
        <begin position="7"/>
        <end position="27"/>
    </location>
</feature>
<dbReference type="AlphaFoldDB" id="A0A0N0CVP4"/>
<organism evidence="2 3">
    <name type="scientific">Lysinibacillus macroides</name>
    <dbReference type="NCBI Taxonomy" id="33935"/>
    <lineage>
        <taxon>Bacteria</taxon>
        <taxon>Bacillati</taxon>
        <taxon>Bacillota</taxon>
        <taxon>Bacilli</taxon>
        <taxon>Bacillales</taxon>
        <taxon>Bacillaceae</taxon>
        <taxon>Lysinibacillus</taxon>
    </lineage>
</organism>
<name>A0A0N0CVP4_9BACI</name>
<protein>
    <submittedName>
        <fullName evidence="2">Uncharacterized protein</fullName>
    </submittedName>
</protein>
<dbReference type="Proteomes" id="UP000037977">
    <property type="component" value="Unassembled WGS sequence"/>
</dbReference>
<evidence type="ECO:0000313" key="2">
    <source>
        <dbReference type="EMBL" id="KOY82031.1"/>
    </source>
</evidence>
<reference evidence="2 3" key="1">
    <citation type="submission" date="2015-07" db="EMBL/GenBank/DDBJ databases">
        <title>Genome sequencing project for genomic taxonomy and phylogenomics of Bacillus-like bacteria.</title>
        <authorList>
            <person name="Liu B."/>
            <person name="Wang J."/>
            <person name="Zhu Y."/>
            <person name="Liu G."/>
            <person name="Chen Q."/>
            <person name="Chen Z."/>
            <person name="Che J."/>
            <person name="Ge C."/>
            <person name="Shi H."/>
            <person name="Pan Z."/>
            <person name="Liu X."/>
        </authorList>
    </citation>
    <scope>NUCLEOTIDE SEQUENCE [LARGE SCALE GENOMIC DNA]</scope>
    <source>
        <strain evidence="2 3">DSM 54</strain>
    </source>
</reference>
<evidence type="ECO:0000313" key="3">
    <source>
        <dbReference type="Proteomes" id="UP000037977"/>
    </source>
</evidence>
<gene>
    <name evidence="2" type="ORF">ADM90_12100</name>
</gene>
<dbReference type="OrthoDB" id="2991697at2"/>
<comment type="caution">
    <text evidence="2">The sequence shown here is derived from an EMBL/GenBank/DDBJ whole genome shotgun (WGS) entry which is preliminary data.</text>
</comment>
<accession>A0A0N0CVP4</accession>
<sequence length="97" mass="11411">MQDKSSVYKIWIIIISIVLVICIPFISGSRDGREDFIKAIYGFPADWLYLYTNGGFSFLGIGFIVNIIFFYYMIKILIWAYKKIIGWIKGIWANLYY</sequence>
<feature type="transmembrane region" description="Helical" evidence="1">
    <location>
        <begin position="47"/>
        <end position="74"/>
    </location>
</feature>
<keyword evidence="3" id="KW-1185">Reference proteome</keyword>
<dbReference type="PATRIC" id="fig|33935.3.peg.1615"/>
<keyword evidence="1" id="KW-1133">Transmembrane helix</keyword>
<evidence type="ECO:0000256" key="1">
    <source>
        <dbReference type="SAM" id="Phobius"/>
    </source>
</evidence>
<keyword evidence="1" id="KW-0812">Transmembrane</keyword>